<gene>
    <name evidence="2" type="ORF">CCACVL1_00838</name>
</gene>
<organism evidence="2 3">
    <name type="scientific">Corchorus capsularis</name>
    <name type="common">Jute</name>
    <dbReference type="NCBI Taxonomy" id="210143"/>
    <lineage>
        <taxon>Eukaryota</taxon>
        <taxon>Viridiplantae</taxon>
        <taxon>Streptophyta</taxon>
        <taxon>Embryophyta</taxon>
        <taxon>Tracheophyta</taxon>
        <taxon>Spermatophyta</taxon>
        <taxon>Magnoliopsida</taxon>
        <taxon>eudicotyledons</taxon>
        <taxon>Gunneridae</taxon>
        <taxon>Pentapetalae</taxon>
        <taxon>rosids</taxon>
        <taxon>malvids</taxon>
        <taxon>Malvales</taxon>
        <taxon>Malvaceae</taxon>
        <taxon>Grewioideae</taxon>
        <taxon>Apeibeae</taxon>
        <taxon>Corchorus</taxon>
    </lineage>
</organism>
<evidence type="ECO:0000313" key="2">
    <source>
        <dbReference type="EMBL" id="OMP10642.1"/>
    </source>
</evidence>
<reference evidence="2 3" key="1">
    <citation type="submission" date="2013-09" db="EMBL/GenBank/DDBJ databases">
        <title>Corchorus capsularis genome sequencing.</title>
        <authorList>
            <person name="Alam M."/>
            <person name="Haque M.S."/>
            <person name="Islam M.S."/>
            <person name="Emdad E.M."/>
            <person name="Islam M.M."/>
            <person name="Ahmed B."/>
            <person name="Halim A."/>
            <person name="Hossen Q.M.M."/>
            <person name="Hossain M.Z."/>
            <person name="Ahmed R."/>
            <person name="Khan M.M."/>
            <person name="Islam R."/>
            <person name="Rashid M.M."/>
            <person name="Khan S.A."/>
            <person name="Rahman M.S."/>
            <person name="Alam M."/>
        </authorList>
    </citation>
    <scope>NUCLEOTIDE SEQUENCE [LARGE SCALE GENOMIC DNA]</scope>
    <source>
        <strain evidence="3">cv. CVL-1</strain>
        <tissue evidence="2">Whole seedling</tissue>
    </source>
</reference>
<evidence type="ECO:0000256" key="1">
    <source>
        <dbReference type="SAM" id="MobiDB-lite"/>
    </source>
</evidence>
<proteinExistence type="predicted"/>
<sequence length="60" mass="6555">LANTCQTVRLLATSRSKSRPPLTDPEPGGPLFPRAMVRTPDSALYITLDASMRLDLCLLL</sequence>
<feature type="region of interest" description="Disordered" evidence="1">
    <location>
        <begin position="13"/>
        <end position="34"/>
    </location>
</feature>
<comment type="caution">
    <text evidence="2">The sequence shown here is derived from an EMBL/GenBank/DDBJ whole genome shotgun (WGS) entry which is preliminary data.</text>
</comment>
<feature type="non-terminal residue" evidence="2">
    <location>
        <position position="1"/>
    </location>
</feature>
<accession>A0A1R3KU89</accession>
<dbReference type="Proteomes" id="UP000188268">
    <property type="component" value="Unassembled WGS sequence"/>
</dbReference>
<dbReference type="EMBL" id="AWWV01002078">
    <property type="protein sequence ID" value="OMP10642.1"/>
    <property type="molecule type" value="Genomic_DNA"/>
</dbReference>
<dbReference type="AlphaFoldDB" id="A0A1R3KU89"/>
<evidence type="ECO:0000313" key="3">
    <source>
        <dbReference type="Proteomes" id="UP000188268"/>
    </source>
</evidence>
<name>A0A1R3KU89_COCAP</name>
<keyword evidence="3" id="KW-1185">Reference proteome</keyword>
<protein>
    <submittedName>
        <fullName evidence="2">Uncharacterized protein</fullName>
    </submittedName>
</protein>